<reference evidence="5 6" key="1">
    <citation type="journal article" date="2017" name="Mol. Biol. Evol.">
        <title>The 4-celled Tetrabaena socialis nuclear genome reveals the essential components for genetic control of cell number at the origin of multicellularity in the volvocine lineage.</title>
        <authorList>
            <person name="Featherston J."/>
            <person name="Arakaki Y."/>
            <person name="Hanschen E.R."/>
            <person name="Ferris P.J."/>
            <person name="Michod R.E."/>
            <person name="Olson B.J.S.C."/>
            <person name="Nozaki H."/>
            <person name="Durand P.M."/>
        </authorList>
    </citation>
    <scope>NUCLEOTIDE SEQUENCE [LARGE SCALE GENOMIC DNA]</scope>
    <source>
        <strain evidence="5 6">NIES-571</strain>
    </source>
</reference>
<feature type="region of interest" description="Disordered" evidence="3">
    <location>
        <begin position="181"/>
        <end position="253"/>
    </location>
</feature>
<dbReference type="GO" id="GO:0008278">
    <property type="term" value="C:cohesin complex"/>
    <property type="evidence" value="ECO:0007669"/>
    <property type="project" value="InterPro"/>
</dbReference>
<keyword evidence="2" id="KW-0539">Nucleus</keyword>
<dbReference type="PANTHER" id="PTHR12585">
    <property type="entry name" value="SCC1 / RAD21 FAMILY MEMBER"/>
    <property type="match status" value="1"/>
</dbReference>
<feature type="region of interest" description="Disordered" evidence="3">
    <location>
        <begin position="832"/>
        <end position="903"/>
    </location>
</feature>
<gene>
    <name evidence="5" type="ORF">TSOC_006145</name>
</gene>
<comment type="caution">
    <text evidence="5">The sequence shown here is derived from an EMBL/GenBank/DDBJ whole genome shotgun (WGS) entry which is preliminary data.</text>
</comment>
<feature type="compositionally biased region" description="Low complexity" evidence="3">
    <location>
        <begin position="758"/>
        <end position="770"/>
    </location>
</feature>
<dbReference type="EMBL" id="PGGS01000182">
    <property type="protein sequence ID" value="PNH07399.1"/>
    <property type="molecule type" value="Genomic_DNA"/>
</dbReference>
<feature type="domain" description="Rad21/Rec8-like protein N-terminal" evidence="4">
    <location>
        <begin position="13"/>
        <end position="89"/>
    </location>
</feature>
<evidence type="ECO:0000313" key="5">
    <source>
        <dbReference type="EMBL" id="PNH07399.1"/>
    </source>
</evidence>
<accession>A0A2J8A4F8</accession>
<evidence type="ECO:0000256" key="2">
    <source>
        <dbReference type="ARBA" id="ARBA00023242"/>
    </source>
</evidence>
<dbReference type="InterPro" id="IPR039781">
    <property type="entry name" value="Rad21/Rec8-like"/>
</dbReference>
<dbReference type="OrthoDB" id="10071381at2759"/>
<dbReference type="Proteomes" id="UP000236333">
    <property type="component" value="Unassembled WGS sequence"/>
</dbReference>
<evidence type="ECO:0000256" key="3">
    <source>
        <dbReference type="SAM" id="MobiDB-lite"/>
    </source>
</evidence>
<evidence type="ECO:0000313" key="6">
    <source>
        <dbReference type="Proteomes" id="UP000236333"/>
    </source>
</evidence>
<sequence>MKSMNRRGGSSAMFYSHDLLGRKSPLGAVWTMAHGKKLSKLKILGINVADICHLILQPDVPHSLRLTGILIGGVVIVFNKQQIYLMGTQDDKTAALTLDAELFEAPDLQEGDAYFYDDAAARPGAGGAKPRAASATATGTATGTAAGGAAAPLAEVDGMMDFFEMPADFEMPAEFEVPADATQDEQHQHQQQEQAPLARKRRRGAADAADATSEDETEGPAAEEGRRVPLRSASVPLASVGEPPEHMMPPSPVYADDEELLAMAYDPDAALAAAQAAPAATDPASGLGRRAKRQRTSDEDNDSASGAMEASGARGQPADGEEAHEQEPAAAAKAKGRAKGAKQQAGTAKPGRRRAGARVTVDDLEDTLVRAGHYREWTLDSRELVGLRRGADRQRSRGQAAGPLGGAAAAPVGAGMVAAVVAALARGDQEAAAAAVLRGSAAVVGGLGMGWAPELARMLAVAAAAAAEEGEAEGDAAAADEGGRAKRQRTAKTAAAAKKAQPGGGGGDAQPSKPASSDRSDRSGSAAEDGAGIGSHGAQPRPLRSDGGVEGRGAAREGLRADTEELVVEEEEEEEEAVEGGGSHGGSGGGGGGSGFAIDLEAFKRSAASALGTLASEWVQPPVGRFGASGGFWYGISVPMWKDPGKVHGVVQRDVPDCALLALVSVAGCLATSPMERTDQQEPLLVAGVAVVAVVQPQSAADQSLEREVITLCTLTSLQLQDYYDSLAMNAASAELAKGKGGLPEAMAKPLGSAEAAASCSSSSAGPSLALRGRKRSRAGEALSGPGGGGPLGLLRFGTGALEDLLPAIEEAEGADVDALLGMEELGEGDALLPASENRTGGEDTSANLTRRSARPHAGTAATGTGTGSGTAAGTAATEGGGGGGFLQETFGTATQAPPAKGCEGRTTQTVIAICASSGSQPMPRLPVGQCQH</sequence>
<dbReference type="Pfam" id="PF04825">
    <property type="entry name" value="Rad21_Rec8_N"/>
    <property type="match status" value="1"/>
</dbReference>
<dbReference type="GO" id="GO:0007062">
    <property type="term" value="P:sister chromatid cohesion"/>
    <property type="evidence" value="ECO:0007669"/>
    <property type="project" value="InterPro"/>
</dbReference>
<dbReference type="GO" id="GO:0005634">
    <property type="term" value="C:nucleus"/>
    <property type="evidence" value="ECO:0007669"/>
    <property type="project" value="UniProtKB-SubCell"/>
</dbReference>
<evidence type="ECO:0000256" key="1">
    <source>
        <dbReference type="ARBA" id="ARBA00004123"/>
    </source>
</evidence>
<feature type="compositionally biased region" description="Gly residues" evidence="3">
    <location>
        <begin position="579"/>
        <end position="593"/>
    </location>
</feature>
<feature type="compositionally biased region" description="Basic and acidic residues" evidence="3">
    <location>
        <begin position="543"/>
        <end position="563"/>
    </location>
</feature>
<feature type="region of interest" description="Disordered" evidence="3">
    <location>
        <begin position="473"/>
        <end position="593"/>
    </location>
</feature>
<evidence type="ECO:0000259" key="4">
    <source>
        <dbReference type="Pfam" id="PF04825"/>
    </source>
</evidence>
<keyword evidence="6" id="KW-1185">Reference proteome</keyword>
<name>A0A2J8A4F8_9CHLO</name>
<dbReference type="GO" id="GO:0003682">
    <property type="term" value="F:chromatin binding"/>
    <property type="evidence" value="ECO:0007669"/>
    <property type="project" value="TreeGrafter"/>
</dbReference>
<feature type="compositionally biased region" description="Acidic residues" evidence="3">
    <location>
        <begin position="564"/>
        <end position="578"/>
    </location>
</feature>
<organism evidence="5 6">
    <name type="scientific">Tetrabaena socialis</name>
    <dbReference type="NCBI Taxonomy" id="47790"/>
    <lineage>
        <taxon>Eukaryota</taxon>
        <taxon>Viridiplantae</taxon>
        <taxon>Chlorophyta</taxon>
        <taxon>core chlorophytes</taxon>
        <taxon>Chlorophyceae</taxon>
        <taxon>CS clade</taxon>
        <taxon>Chlamydomonadales</taxon>
        <taxon>Tetrabaenaceae</taxon>
        <taxon>Tetrabaena</taxon>
    </lineage>
</organism>
<dbReference type="InterPro" id="IPR006910">
    <property type="entry name" value="Rad21_Rec8_N"/>
</dbReference>
<comment type="subcellular location">
    <subcellularLocation>
        <location evidence="1">Nucleus</location>
    </subcellularLocation>
</comment>
<protein>
    <submittedName>
        <fullName evidence="5">Sister chromatid cohesion 1 protein 3</fullName>
    </submittedName>
</protein>
<feature type="compositionally biased region" description="Polar residues" evidence="3">
    <location>
        <begin position="837"/>
        <end position="851"/>
    </location>
</feature>
<feature type="region of interest" description="Disordered" evidence="3">
    <location>
        <begin position="758"/>
        <end position="790"/>
    </location>
</feature>
<proteinExistence type="predicted"/>
<feature type="compositionally biased region" description="Low complexity" evidence="3">
    <location>
        <begin position="272"/>
        <end position="284"/>
    </location>
</feature>
<dbReference type="GO" id="GO:1990414">
    <property type="term" value="P:replication-born double-strand break repair via sister chromatid exchange"/>
    <property type="evidence" value="ECO:0007669"/>
    <property type="project" value="TreeGrafter"/>
</dbReference>
<dbReference type="AlphaFoldDB" id="A0A2J8A4F8"/>
<feature type="compositionally biased region" description="Low complexity" evidence="3">
    <location>
        <begin position="491"/>
        <end position="501"/>
    </location>
</feature>
<dbReference type="PANTHER" id="PTHR12585:SF69">
    <property type="entry name" value="FI11703P"/>
    <property type="match status" value="1"/>
</dbReference>
<feature type="region of interest" description="Disordered" evidence="3">
    <location>
        <begin position="272"/>
        <end position="359"/>
    </location>
</feature>